<name>A0A2H0R0L2_9BACT</name>
<organism evidence="1 2">
    <name type="scientific">Candidatus Zambryskibacteria bacterium CG10_big_fil_rev_8_21_14_0_10_34_34</name>
    <dbReference type="NCBI Taxonomy" id="1975114"/>
    <lineage>
        <taxon>Bacteria</taxon>
        <taxon>Candidatus Zambryskiibacteriota</taxon>
    </lineage>
</organism>
<dbReference type="AlphaFoldDB" id="A0A2H0R0L2"/>
<evidence type="ECO:0000313" key="1">
    <source>
        <dbReference type="EMBL" id="PIR40062.1"/>
    </source>
</evidence>
<dbReference type="Gene3D" id="3.30.70.1290">
    <property type="entry name" value="Transposase IS200-like"/>
    <property type="match status" value="1"/>
</dbReference>
<gene>
    <name evidence="1" type="ORF">COV33_01815</name>
</gene>
<dbReference type="GO" id="GO:0003677">
    <property type="term" value="F:DNA binding"/>
    <property type="evidence" value="ECO:0007669"/>
    <property type="project" value="InterPro"/>
</dbReference>
<reference evidence="1 2" key="1">
    <citation type="submission" date="2017-09" db="EMBL/GenBank/DDBJ databases">
        <title>Depth-based differentiation of microbial function through sediment-hosted aquifers and enrichment of novel symbionts in the deep terrestrial subsurface.</title>
        <authorList>
            <person name="Probst A.J."/>
            <person name="Ladd B."/>
            <person name="Jarett J.K."/>
            <person name="Geller-Mcgrath D.E."/>
            <person name="Sieber C.M."/>
            <person name="Emerson J.B."/>
            <person name="Anantharaman K."/>
            <person name="Thomas B.C."/>
            <person name="Malmstrom R."/>
            <person name="Stieglmeier M."/>
            <person name="Klingl A."/>
            <person name="Woyke T."/>
            <person name="Ryan C.M."/>
            <person name="Banfield J.F."/>
        </authorList>
    </citation>
    <scope>NUCLEOTIDE SEQUENCE [LARGE SCALE GENOMIC DNA]</scope>
    <source>
        <strain evidence="1">CG10_big_fil_rev_8_21_14_0_10_34_34</strain>
    </source>
</reference>
<dbReference type="SUPFAM" id="SSF143422">
    <property type="entry name" value="Transposase IS200-like"/>
    <property type="match status" value="1"/>
</dbReference>
<dbReference type="Proteomes" id="UP000230828">
    <property type="component" value="Unassembled WGS sequence"/>
</dbReference>
<accession>A0A2H0R0L2</accession>
<dbReference type="GO" id="GO:0006313">
    <property type="term" value="P:DNA transposition"/>
    <property type="evidence" value="ECO:0007669"/>
    <property type="project" value="InterPro"/>
</dbReference>
<evidence type="ECO:0000313" key="2">
    <source>
        <dbReference type="Proteomes" id="UP000230828"/>
    </source>
</evidence>
<dbReference type="EMBL" id="PCXM01000031">
    <property type="protein sequence ID" value="PIR40062.1"/>
    <property type="molecule type" value="Genomic_DNA"/>
</dbReference>
<comment type="caution">
    <text evidence="1">The sequence shown here is derived from an EMBL/GenBank/DDBJ whole genome shotgun (WGS) entry which is preliminary data.</text>
</comment>
<sequence>MQKVCTSYSKYFNTKYKRTGGLFETNFKSSYIDTDTYSKYIFSYIHLNPVKLIDSGWKEKGIKDIEKTKNFLENYEWSSYQDYCGKKRDQNKILSKKDFPEYFNNPKIFKKEIFEWLSFNPDISPKLDFGLEPNDLDK</sequence>
<evidence type="ECO:0008006" key="3">
    <source>
        <dbReference type="Google" id="ProtNLM"/>
    </source>
</evidence>
<proteinExistence type="predicted"/>
<dbReference type="InterPro" id="IPR036515">
    <property type="entry name" value="Transposase_17_sf"/>
</dbReference>
<dbReference type="GO" id="GO:0004803">
    <property type="term" value="F:transposase activity"/>
    <property type="evidence" value="ECO:0007669"/>
    <property type="project" value="InterPro"/>
</dbReference>
<protein>
    <recommendedName>
        <fullName evidence="3">Transposase</fullName>
    </recommendedName>
</protein>